<evidence type="ECO:0000256" key="1">
    <source>
        <dbReference type="SAM" id="MobiDB-lite"/>
    </source>
</evidence>
<feature type="compositionally biased region" description="Low complexity" evidence="1">
    <location>
        <begin position="81"/>
        <end position="96"/>
    </location>
</feature>
<proteinExistence type="predicted"/>
<evidence type="ECO:0000313" key="3">
    <source>
        <dbReference type="Proteomes" id="UP000693981"/>
    </source>
</evidence>
<protein>
    <submittedName>
        <fullName evidence="2">Uncharacterized protein</fullName>
    </submittedName>
</protein>
<feature type="region of interest" description="Disordered" evidence="1">
    <location>
        <begin position="155"/>
        <end position="185"/>
    </location>
</feature>
<accession>A0A8T1WNM5</accession>
<reference evidence="2" key="1">
    <citation type="submission" date="2021-02" db="EMBL/GenBank/DDBJ databases">
        <authorList>
            <person name="Palmer J.M."/>
        </authorList>
    </citation>
    <scope>NUCLEOTIDE SEQUENCE</scope>
    <source>
        <strain evidence="2">SCRP23</strain>
    </source>
</reference>
<dbReference type="OrthoDB" id="60033at2759"/>
<feature type="compositionally biased region" description="Polar residues" evidence="1">
    <location>
        <begin position="1"/>
        <end position="17"/>
    </location>
</feature>
<dbReference type="AlphaFoldDB" id="A0A8T1WNM5"/>
<dbReference type="Proteomes" id="UP000693981">
    <property type="component" value="Unassembled WGS sequence"/>
</dbReference>
<feature type="region of interest" description="Disordered" evidence="1">
    <location>
        <begin position="1"/>
        <end position="26"/>
    </location>
</feature>
<sequence length="185" mass="19611">MPTTVEDPNQFAMTLPSNPLPMVQPDDTQNNVLSIFSPIKSGQATVPHASLPSVDSATLGGYLTNGVASPPNTVIDENTSASNTPNATPTVPTAAPDSSNHLAFLDEDLPLLPDSEHYNFNEGEQTVMKKLEDFETSLLDEYDVSCLDTLLQQLKNSNGDKPANVSVPDPEEVVAGPSNASPHNA</sequence>
<gene>
    <name evidence="2" type="ORF">PHYBOEH_004370</name>
</gene>
<comment type="caution">
    <text evidence="2">The sequence shown here is derived from an EMBL/GenBank/DDBJ whole genome shotgun (WGS) entry which is preliminary data.</text>
</comment>
<keyword evidence="3" id="KW-1185">Reference proteome</keyword>
<evidence type="ECO:0000313" key="2">
    <source>
        <dbReference type="EMBL" id="KAG7395005.1"/>
    </source>
</evidence>
<name>A0A8T1WNM5_9STRA</name>
<dbReference type="EMBL" id="JAGDFL010000231">
    <property type="protein sequence ID" value="KAG7395005.1"/>
    <property type="molecule type" value="Genomic_DNA"/>
</dbReference>
<organism evidence="2 3">
    <name type="scientific">Phytophthora boehmeriae</name>
    <dbReference type="NCBI Taxonomy" id="109152"/>
    <lineage>
        <taxon>Eukaryota</taxon>
        <taxon>Sar</taxon>
        <taxon>Stramenopiles</taxon>
        <taxon>Oomycota</taxon>
        <taxon>Peronosporomycetes</taxon>
        <taxon>Peronosporales</taxon>
        <taxon>Peronosporaceae</taxon>
        <taxon>Phytophthora</taxon>
    </lineage>
</organism>
<feature type="region of interest" description="Disordered" evidence="1">
    <location>
        <begin position="79"/>
        <end position="98"/>
    </location>
</feature>